<accession>A0ACA8ZRL4</accession>
<sequence>MNILNYKLSSTNELLTARIGLLATAHTINTLSLSNTIDQHFPALGSNCALKASTFINTLILSQHEGGQCLDDTTHIAKDKALRLITNQSVPTPQAIGIWLRRL</sequence>
<keyword evidence="2" id="KW-1185">Reference proteome</keyword>
<comment type="caution">
    <text evidence="1">The sequence shown here is derived from an EMBL/GenBank/DDBJ whole genome shotgun (WGS) entry which is preliminary data.</text>
</comment>
<evidence type="ECO:0000313" key="2">
    <source>
        <dbReference type="Proteomes" id="UP000635628"/>
    </source>
</evidence>
<evidence type="ECO:0000313" key="1">
    <source>
        <dbReference type="EMBL" id="CAB5504562.1"/>
    </source>
</evidence>
<proteinExistence type="predicted"/>
<name>A0ACA8ZRL4_9GAMM</name>
<gene>
    <name evidence="1" type="ORF">AZO1586R_1773</name>
</gene>
<protein>
    <submittedName>
        <fullName evidence="1">Uncharacterized protein</fullName>
    </submittedName>
</protein>
<dbReference type="Proteomes" id="UP000635628">
    <property type="component" value="Unassembled WGS sequence"/>
</dbReference>
<reference evidence="1" key="1">
    <citation type="submission" date="2020-05" db="EMBL/GenBank/DDBJ databases">
        <authorList>
            <person name="Petersen J."/>
            <person name="Sayavedra L."/>
        </authorList>
    </citation>
    <scope>NUCLEOTIDE SEQUENCE</scope>
    <source>
        <strain evidence="1">B azoricus SOX Menez Gwen</strain>
    </source>
</reference>
<dbReference type="EMBL" id="CAESAP020000261">
    <property type="protein sequence ID" value="CAB5504562.1"/>
    <property type="molecule type" value="Genomic_DNA"/>
</dbReference>
<organism evidence="1 2">
    <name type="scientific">Bathymodiolus azoricus thioautotrophic gill symbiont</name>
    <dbReference type="NCBI Taxonomy" id="235205"/>
    <lineage>
        <taxon>Bacteria</taxon>
        <taxon>Pseudomonadati</taxon>
        <taxon>Pseudomonadota</taxon>
        <taxon>Gammaproteobacteria</taxon>
        <taxon>sulfur-oxidizing symbionts</taxon>
    </lineage>
</organism>
<feature type="non-terminal residue" evidence="1">
    <location>
        <position position="103"/>
    </location>
</feature>